<accession>A0ABT6ML62</accession>
<dbReference type="EMBL" id="JARXVC010000018">
    <property type="protein sequence ID" value="MDH6284079.1"/>
    <property type="molecule type" value="Genomic_DNA"/>
</dbReference>
<feature type="domain" description="DUF7007" evidence="1">
    <location>
        <begin position="7"/>
        <end position="123"/>
    </location>
</feature>
<evidence type="ECO:0000259" key="1">
    <source>
        <dbReference type="Pfam" id="PF22653"/>
    </source>
</evidence>
<gene>
    <name evidence="2" type="ORF">M2280_005331</name>
</gene>
<dbReference type="Pfam" id="PF22653">
    <property type="entry name" value="DUF7007"/>
    <property type="match status" value="1"/>
</dbReference>
<dbReference type="Proteomes" id="UP001160334">
    <property type="component" value="Unassembled WGS sequence"/>
</dbReference>
<evidence type="ECO:0000313" key="2">
    <source>
        <dbReference type="EMBL" id="MDH6284079.1"/>
    </source>
</evidence>
<sequence length="196" mass="21503">MNADNRIPANSPWGAVQYGNVLADGIIVVGTARHGGVRISAERLRQMPPALRLGRRRWFEEDCEAALVALAFADDLGHDDARRENAARSVADYFPAQWEAHFGRTLQPGKSYTRDRELFEASTADRMVVGSAVGAGSEGVPEGMVGVTARRRSDGARGLFLVERDRYRAAAGRFGYVIDDSVDQVWTEAPERLRAA</sequence>
<protein>
    <recommendedName>
        <fullName evidence="1">DUF7007 domain-containing protein</fullName>
    </recommendedName>
</protein>
<comment type="caution">
    <text evidence="2">The sequence shown here is derived from an EMBL/GenBank/DDBJ whole genome shotgun (WGS) entry which is preliminary data.</text>
</comment>
<keyword evidence="3" id="KW-1185">Reference proteome</keyword>
<name>A0ABT6ML62_9NOCA</name>
<organism evidence="2 3">
    <name type="scientific">Prescottella agglutinans</name>
    <dbReference type="NCBI Taxonomy" id="1644129"/>
    <lineage>
        <taxon>Bacteria</taxon>
        <taxon>Bacillati</taxon>
        <taxon>Actinomycetota</taxon>
        <taxon>Actinomycetes</taxon>
        <taxon>Mycobacteriales</taxon>
        <taxon>Nocardiaceae</taxon>
        <taxon>Prescottella</taxon>
    </lineage>
</organism>
<dbReference type="InterPro" id="IPR054276">
    <property type="entry name" value="DUF7007"/>
</dbReference>
<dbReference type="RefSeq" id="WP_280763326.1">
    <property type="nucleotide sequence ID" value="NZ_JARXVC010000018.1"/>
</dbReference>
<reference evidence="2 3" key="1">
    <citation type="submission" date="2023-04" db="EMBL/GenBank/DDBJ databases">
        <title>Forest soil microbial communities from Buena Vista Peninsula, Colon Province, Panama.</title>
        <authorList>
            <person name="Bouskill N."/>
        </authorList>
    </citation>
    <scope>NUCLEOTIDE SEQUENCE [LARGE SCALE GENOMIC DNA]</scope>
    <source>
        <strain evidence="2 3">CFH S0262</strain>
    </source>
</reference>
<evidence type="ECO:0000313" key="3">
    <source>
        <dbReference type="Proteomes" id="UP001160334"/>
    </source>
</evidence>
<proteinExistence type="predicted"/>